<dbReference type="SUPFAM" id="SSF53474">
    <property type="entry name" value="alpha/beta-Hydrolases"/>
    <property type="match status" value="1"/>
</dbReference>
<feature type="non-terminal residue" evidence="4">
    <location>
        <position position="561"/>
    </location>
</feature>
<dbReference type="EMBL" id="OV170227">
    <property type="protein sequence ID" value="CAH0728693.1"/>
    <property type="molecule type" value="Genomic_DNA"/>
</dbReference>
<keyword evidence="5" id="KW-1185">Reference proteome</keyword>
<dbReference type="OrthoDB" id="408631at2759"/>
<accession>A0A8J9VS70</accession>
<dbReference type="InterPro" id="IPR029058">
    <property type="entry name" value="AB_hydrolase_fold"/>
</dbReference>
<keyword evidence="2" id="KW-0732">Signal</keyword>
<gene>
    <name evidence="4" type="ORF">BINO364_LOCUS13881</name>
</gene>
<dbReference type="Pfam" id="PF00135">
    <property type="entry name" value="COesterase"/>
    <property type="match status" value="1"/>
</dbReference>
<evidence type="ECO:0000313" key="5">
    <source>
        <dbReference type="Proteomes" id="UP000838878"/>
    </source>
</evidence>
<dbReference type="AlphaFoldDB" id="A0A8J9VS70"/>
<dbReference type="Gene3D" id="3.40.50.1820">
    <property type="entry name" value="alpha/beta hydrolase"/>
    <property type="match status" value="1"/>
</dbReference>
<name>A0A8J9VS70_9NEOP</name>
<keyword evidence="1" id="KW-0325">Glycoprotein</keyword>
<protein>
    <recommendedName>
        <fullName evidence="3">Carboxylesterase type B domain-containing protein</fullName>
    </recommendedName>
</protein>
<sequence length="561" mass="62761">MWELLLFVIGVSCADIVETIGTANETTNDHNNSRSLQKNGVPEEDIKNVVVTEHGPVRGYENNGVVQFFDIPYGRFSAEGRFQNSSKPVPWVAIQEKTEHTSRCPQINIENAYIGTPECLTLSVFKPQSAESSGVLFYIHDSNFSNGSGDPQKYIPKNLVSKDLIVVLPNYRLGPLGFLCFQNRTAPGNAGLKDLSLALKWTFDNIKNFGGNASNIVVSGSGAAGAMVEYLLLFNGSRSFISKAIVESGFTLSPWALDRNPLRTAEKLVDKLHTAGSSINSIEQADIEQLIRAAKDIDFRPCIESEAGFLNHSPWALLENQTLKIPYMSGSANEAAMEEAFQQTEESLSHLNLNTYLLLPSDLKFDNDEERDKVGNQVKNQYFGENDITMDNRIKLSQCLSDSKYIYPGIRGARLLIKGGSTVFFYEFSYSREADSGAGRGAFINLVFSKIDTNDEGTSYTENEDSMKTKITNIWVNFIKTGNPSTDAIEWKNMTAEEEWLSIGNEFEMHKGFHAERMKLWNDIYEKHFVEHNIGLELKPSTYITLASLIFLVDFRIKCLI</sequence>
<feature type="signal peptide" evidence="2">
    <location>
        <begin position="1"/>
        <end position="19"/>
    </location>
</feature>
<feature type="domain" description="Carboxylesterase type B" evidence="3">
    <location>
        <begin position="48"/>
        <end position="521"/>
    </location>
</feature>
<organism evidence="4 5">
    <name type="scientific">Brenthis ino</name>
    <name type="common">lesser marbled fritillary</name>
    <dbReference type="NCBI Taxonomy" id="405034"/>
    <lineage>
        <taxon>Eukaryota</taxon>
        <taxon>Metazoa</taxon>
        <taxon>Ecdysozoa</taxon>
        <taxon>Arthropoda</taxon>
        <taxon>Hexapoda</taxon>
        <taxon>Insecta</taxon>
        <taxon>Pterygota</taxon>
        <taxon>Neoptera</taxon>
        <taxon>Endopterygota</taxon>
        <taxon>Lepidoptera</taxon>
        <taxon>Glossata</taxon>
        <taxon>Ditrysia</taxon>
        <taxon>Papilionoidea</taxon>
        <taxon>Nymphalidae</taxon>
        <taxon>Heliconiinae</taxon>
        <taxon>Argynnini</taxon>
        <taxon>Brenthis</taxon>
    </lineage>
</organism>
<reference evidence="4" key="1">
    <citation type="submission" date="2021-12" db="EMBL/GenBank/DDBJ databases">
        <authorList>
            <person name="Martin H S."/>
        </authorList>
    </citation>
    <scope>NUCLEOTIDE SEQUENCE</scope>
</reference>
<dbReference type="InterPro" id="IPR050309">
    <property type="entry name" value="Type-B_Carboxylest/Lipase"/>
</dbReference>
<dbReference type="Proteomes" id="UP000838878">
    <property type="component" value="Chromosome 7"/>
</dbReference>
<dbReference type="PANTHER" id="PTHR11559">
    <property type="entry name" value="CARBOXYLESTERASE"/>
    <property type="match status" value="1"/>
</dbReference>
<feature type="chain" id="PRO_5035418410" description="Carboxylesterase type B domain-containing protein" evidence="2">
    <location>
        <begin position="20"/>
        <end position="561"/>
    </location>
</feature>
<proteinExistence type="predicted"/>
<evidence type="ECO:0000256" key="2">
    <source>
        <dbReference type="SAM" id="SignalP"/>
    </source>
</evidence>
<evidence type="ECO:0000313" key="4">
    <source>
        <dbReference type="EMBL" id="CAH0728693.1"/>
    </source>
</evidence>
<evidence type="ECO:0000259" key="3">
    <source>
        <dbReference type="Pfam" id="PF00135"/>
    </source>
</evidence>
<dbReference type="InterPro" id="IPR002018">
    <property type="entry name" value="CarbesteraseB"/>
</dbReference>
<evidence type="ECO:0000256" key="1">
    <source>
        <dbReference type="ARBA" id="ARBA00023180"/>
    </source>
</evidence>